<keyword evidence="8" id="KW-0479">Metal-binding</keyword>
<dbReference type="FunFam" id="3.20.20.70:FF:000067">
    <property type="entry name" value="tRNA-dihydrouridine(47) synthase [NAD(P)(+)]"/>
    <property type="match status" value="1"/>
</dbReference>
<evidence type="ECO:0000256" key="17">
    <source>
        <dbReference type="ARBA" id="ARBA00049447"/>
    </source>
</evidence>
<keyword evidence="13" id="KW-0560">Oxidoreductase</keyword>
<reference evidence="20" key="1">
    <citation type="journal article" date="2018" name="Biosci. Biotechnol. Biochem.">
        <title>Polysaccharide hydrolase of the hadal zone amphipods Hirondellea gigas.</title>
        <authorList>
            <person name="Kobayashi H."/>
            <person name="Nagahama T."/>
            <person name="Arai W."/>
            <person name="Sasagawa Y."/>
            <person name="Umeda M."/>
            <person name="Hayashi T."/>
            <person name="Nikaido I."/>
            <person name="Watanabe H."/>
            <person name="Oguri K."/>
            <person name="Kitazato H."/>
            <person name="Fujioka K."/>
            <person name="Kido Y."/>
            <person name="Takami H."/>
        </authorList>
    </citation>
    <scope>NUCLEOTIDE SEQUENCE</scope>
    <source>
        <tissue evidence="20">Whole body</tissue>
    </source>
</reference>
<evidence type="ECO:0000256" key="8">
    <source>
        <dbReference type="ARBA" id="ARBA00022723"/>
    </source>
</evidence>
<protein>
    <recommendedName>
        <fullName evidence="3">tRNA-dihydrouridine(47) synthase [NAD(P)(+)]</fullName>
        <ecNumber evidence="3">1.3.1.89</ecNumber>
    </recommendedName>
</protein>
<evidence type="ECO:0000256" key="15">
    <source>
        <dbReference type="ARBA" id="ARBA00048266"/>
    </source>
</evidence>
<name>A0A2P2I5A0_9CRUS</name>
<evidence type="ECO:0000256" key="3">
    <source>
        <dbReference type="ARBA" id="ARBA00012376"/>
    </source>
</evidence>
<dbReference type="InterPro" id="IPR013785">
    <property type="entry name" value="Aldolase_TIM"/>
</dbReference>
<organism evidence="20">
    <name type="scientific">Hirondellea gigas</name>
    <dbReference type="NCBI Taxonomy" id="1518452"/>
    <lineage>
        <taxon>Eukaryota</taxon>
        <taxon>Metazoa</taxon>
        <taxon>Ecdysozoa</taxon>
        <taxon>Arthropoda</taxon>
        <taxon>Crustacea</taxon>
        <taxon>Multicrustacea</taxon>
        <taxon>Malacostraca</taxon>
        <taxon>Eumalacostraca</taxon>
        <taxon>Peracarida</taxon>
        <taxon>Amphipoda</taxon>
        <taxon>Amphilochidea</taxon>
        <taxon>Lysianassida</taxon>
        <taxon>Lysianassidira</taxon>
        <taxon>Lysianassoidea</taxon>
        <taxon>Lysianassidae</taxon>
        <taxon>Hirondellea</taxon>
    </lineage>
</organism>
<evidence type="ECO:0000256" key="18">
    <source>
        <dbReference type="ARBA" id="ARBA00049513"/>
    </source>
</evidence>
<keyword evidence="9" id="KW-0677">Repeat</keyword>
<dbReference type="PANTHER" id="PTHR45846">
    <property type="entry name" value="TRNA-DIHYDROURIDINE(47) SYNTHASE [NAD(P)(+)]-LIKE"/>
    <property type="match status" value="1"/>
</dbReference>
<keyword evidence="14" id="KW-0520">NAD</keyword>
<dbReference type="AlphaFoldDB" id="A0A2P2I5A0"/>
<dbReference type="PANTHER" id="PTHR45846:SF1">
    <property type="entry name" value="TRNA-DIHYDROURIDINE(47) SYNTHASE [NAD(P)(+)]-LIKE"/>
    <property type="match status" value="1"/>
</dbReference>
<dbReference type="Gene3D" id="3.20.20.70">
    <property type="entry name" value="Aldolase class I"/>
    <property type="match status" value="1"/>
</dbReference>
<dbReference type="InterPro" id="IPR035587">
    <property type="entry name" value="DUS-like_FMN-bd"/>
</dbReference>
<evidence type="ECO:0000256" key="14">
    <source>
        <dbReference type="ARBA" id="ARBA00023027"/>
    </source>
</evidence>
<comment type="cofactor">
    <cofactor evidence="1">
        <name>FMN</name>
        <dbReference type="ChEBI" id="CHEBI:58210"/>
    </cofactor>
</comment>
<evidence type="ECO:0000259" key="19">
    <source>
        <dbReference type="Pfam" id="PF01207"/>
    </source>
</evidence>
<keyword evidence="5" id="KW-0288">FMN</keyword>
<sequence>MRIGPASDEDLTRIRGAEKKKITWSDQLYLAPLTTLGNLPFRRICRRLGADITCGEMAVATCLLQGSPSEWALVKRHHTEKTFGVQICGSNPLAMVKCSEVLSQVADMDFVDINVGCPIDMIYKQGGGSALMRRQSALELMVRGMSKVLPCPVTVKMRTAIHQGQRTAHSLIPNCREWGTDIVTLHGRSREQRYTKSADWAYIRECAQIASPMPLFGNGDVLNYEDYVAQKQMAGVDGIMIGRGALMKPWIFTEIKENRHWDISSCERFDILKEFTNNGLEHWGSDSEGVEKTRRFLLEWLSFLHRYIPIGLLERPPQSINLKPPPYVGRNDLETLMASKGSQDWIKISEMLLGPVPDNFEFLPKHRANSWG</sequence>
<evidence type="ECO:0000256" key="2">
    <source>
        <dbReference type="ARBA" id="ARBA00005451"/>
    </source>
</evidence>
<evidence type="ECO:0000256" key="1">
    <source>
        <dbReference type="ARBA" id="ARBA00001917"/>
    </source>
</evidence>
<dbReference type="Pfam" id="PF01207">
    <property type="entry name" value="Dus"/>
    <property type="match status" value="1"/>
</dbReference>
<comment type="similarity">
    <text evidence="2">Belongs to the Dus family. Dus3 subfamily.</text>
</comment>
<evidence type="ECO:0000256" key="4">
    <source>
        <dbReference type="ARBA" id="ARBA00022630"/>
    </source>
</evidence>
<dbReference type="GO" id="GO:0006397">
    <property type="term" value="P:mRNA processing"/>
    <property type="evidence" value="ECO:0007669"/>
    <property type="project" value="UniProtKB-KW"/>
</dbReference>
<comment type="catalytic activity">
    <reaction evidence="17">
        <text>a 5,6-dihydrouridine in mRNA + NADP(+) = a uridine in mRNA + NADPH + H(+)</text>
        <dbReference type="Rhea" id="RHEA:69855"/>
        <dbReference type="Rhea" id="RHEA-COMP:14658"/>
        <dbReference type="Rhea" id="RHEA-COMP:17789"/>
        <dbReference type="ChEBI" id="CHEBI:15378"/>
        <dbReference type="ChEBI" id="CHEBI:57783"/>
        <dbReference type="ChEBI" id="CHEBI:58349"/>
        <dbReference type="ChEBI" id="CHEBI:65315"/>
        <dbReference type="ChEBI" id="CHEBI:74443"/>
    </reaction>
    <physiologicalReaction direction="right-to-left" evidence="17">
        <dbReference type="Rhea" id="RHEA:69857"/>
    </physiologicalReaction>
</comment>
<dbReference type="GO" id="GO:0008270">
    <property type="term" value="F:zinc ion binding"/>
    <property type="evidence" value="ECO:0007669"/>
    <property type="project" value="UniProtKB-KW"/>
</dbReference>
<dbReference type="GO" id="GO:0102265">
    <property type="term" value="F:tRNA-dihydrouridine47 synthase activity"/>
    <property type="evidence" value="ECO:0007669"/>
    <property type="project" value="UniProtKB-EC"/>
</dbReference>
<dbReference type="EMBL" id="IACF01003597">
    <property type="protein sequence ID" value="LAB69208.1"/>
    <property type="molecule type" value="mRNA"/>
</dbReference>
<dbReference type="CDD" id="cd02801">
    <property type="entry name" value="DUS_like_FMN"/>
    <property type="match status" value="1"/>
</dbReference>
<feature type="domain" description="DUS-like FMN-binding" evidence="19">
    <location>
        <begin position="30"/>
        <end position="286"/>
    </location>
</feature>
<dbReference type="GO" id="GO:0003723">
    <property type="term" value="F:RNA binding"/>
    <property type="evidence" value="ECO:0007669"/>
    <property type="project" value="TreeGrafter"/>
</dbReference>
<dbReference type="EC" id="1.3.1.89" evidence="3"/>
<evidence type="ECO:0000256" key="6">
    <source>
        <dbReference type="ARBA" id="ARBA00022664"/>
    </source>
</evidence>
<evidence type="ECO:0000256" key="7">
    <source>
        <dbReference type="ARBA" id="ARBA00022694"/>
    </source>
</evidence>
<dbReference type="InterPro" id="IPR018517">
    <property type="entry name" value="tRNA_hU_synthase_CS"/>
</dbReference>
<keyword evidence="4" id="KW-0285">Flavoprotein</keyword>
<keyword evidence="10" id="KW-0863">Zinc-finger</keyword>
<keyword evidence="6" id="KW-0507">mRNA processing</keyword>
<keyword evidence="7" id="KW-0819">tRNA processing</keyword>
<evidence type="ECO:0000256" key="9">
    <source>
        <dbReference type="ARBA" id="ARBA00022737"/>
    </source>
</evidence>
<keyword evidence="12" id="KW-0521">NADP</keyword>
<evidence type="ECO:0000256" key="16">
    <source>
        <dbReference type="ARBA" id="ARBA00048342"/>
    </source>
</evidence>
<comment type="catalytic activity">
    <reaction evidence="18">
        <text>5,6-dihydrouridine(47) in tRNA + NADP(+) = uridine(47) in tRNA + NADPH + H(+)</text>
        <dbReference type="Rhea" id="RHEA:53360"/>
        <dbReference type="Rhea" id="RHEA-COMP:13539"/>
        <dbReference type="Rhea" id="RHEA-COMP:13540"/>
        <dbReference type="ChEBI" id="CHEBI:15378"/>
        <dbReference type="ChEBI" id="CHEBI:57783"/>
        <dbReference type="ChEBI" id="CHEBI:58349"/>
        <dbReference type="ChEBI" id="CHEBI:65315"/>
        <dbReference type="ChEBI" id="CHEBI:74443"/>
        <dbReference type="EC" id="1.3.1.89"/>
    </reaction>
    <physiologicalReaction direction="right-to-left" evidence="18">
        <dbReference type="Rhea" id="RHEA:53362"/>
    </physiologicalReaction>
</comment>
<dbReference type="GO" id="GO:0050660">
    <property type="term" value="F:flavin adenine dinucleotide binding"/>
    <property type="evidence" value="ECO:0007669"/>
    <property type="project" value="InterPro"/>
</dbReference>
<evidence type="ECO:0000256" key="13">
    <source>
        <dbReference type="ARBA" id="ARBA00023002"/>
    </source>
</evidence>
<evidence type="ECO:0000256" key="12">
    <source>
        <dbReference type="ARBA" id="ARBA00022857"/>
    </source>
</evidence>
<dbReference type="PROSITE" id="PS01136">
    <property type="entry name" value="UPF0034"/>
    <property type="match status" value="1"/>
</dbReference>
<evidence type="ECO:0000256" key="11">
    <source>
        <dbReference type="ARBA" id="ARBA00022833"/>
    </source>
</evidence>
<dbReference type="SUPFAM" id="SSF51395">
    <property type="entry name" value="FMN-linked oxidoreductases"/>
    <property type="match status" value="1"/>
</dbReference>
<evidence type="ECO:0000313" key="20">
    <source>
        <dbReference type="EMBL" id="LAB69208.1"/>
    </source>
</evidence>
<comment type="catalytic activity">
    <reaction evidence="15">
        <text>5,6-dihydrouridine(47) in tRNA + NAD(+) = uridine(47) in tRNA + NADH + H(+)</text>
        <dbReference type="Rhea" id="RHEA:53364"/>
        <dbReference type="Rhea" id="RHEA-COMP:13539"/>
        <dbReference type="Rhea" id="RHEA-COMP:13540"/>
        <dbReference type="ChEBI" id="CHEBI:15378"/>
        <dbReference type="ChEBI" id="CHEBI:57540"/>
        <dbReference type="ChEBI" id="CHEBI:57945"/>
        <dbReference type="ChEBI" id="CHEBI:65315"/>
        <dbReference type="ChEBI" id="CHEBI:74443"/>
        <dbReference type="EC" id="1.3.1.89"/>
    </reaction>
    <physiologicalReaction direction="right-to-left" evidence="15">
        <dbReference type="Rhea" id="RHEA:53366"/>
    </physiologicalReaction>
</comment>
<evidence type="ECO:0000256" key="5">
    <source>
        <dbReference type="ARBA" id="ARBA00022643"/>
    </source>
</evidence>
<proteinExistence type="evidence at transcript level"/>
<keyword evidence="11" id="KW-0862">Zinc</keyword>
<accession>A0A2P2I5A0</accession>
<comment type="catalytic activity">
    <reaction evidence="16">
        <text>a 5,6-dihydrouridine in mRNA + NAD(+) = a uridine in mRNA + NADH + H(+)</text>
        <dbReference type="Rhea" id="RHEA:69851"/>
        <dbReference type="Rhea" id="RHEA-COMP:14658"/>
        <dbReference type="Rhea" id="RHEA-COMP:17789"/>
        <dbReference type="ChEBI" id="CHEBI:15378"/>
        <dbReference type="ChEBI" id="CHEBI:57540"/>
        <dbReference type="ChEBI" id="CHEBI:57945"/>
        <dbReference type="ChEBI" id="CHEBI:65315"/>
        <dbReference type="ChEBI" id="CHEBI:74443"/>
    </reaction>
    <physiologicalReaction direction="right-to-left" evidence="16">
        <dbReference type="Rhea" id="RHEA:69853"/>
    </physiologicalReaction>
</comment>
<evidence type="ECO:0000256" key="10">
    <source>
        <dbReference type="ARBA" id="ARBA00022771"/>
    </source>
</evidence>